<dbReference type="EMBL" id="PDKB01000004">
    <property type="protein sequence ID" value="RBQ29584.1"/>
    <property type="molecule type" value="Genomic_DNA"/>
</dbReference>
<reference evidence="5 6" key="1">
    <citation type="submission" date="2017-10" db="EMBL/GenBank/DDBJ databases">
        <title>Genomics of the genus Arcobacter.</title>
        <authorList>
            <person name="Perez-Cataluna A."/>
            <person name="Figueras M.J."/>
        </authorList>
    </citation>
    <scope>NUCLEOTIDE SEQUENCE [LARGE SCALE GENOMIC DNA]</scope>
    <source>
        <strain evidence="5 6">CECT 9230</strain>
    </source>
</reference>
<gene>
    <name evidence="5" type="ORF">CRU91_02990</name>
</gene>
<comment type="subcellular location">
    <subcellularLocation>
        <location evidence="1">Membrane</location>
    </subcellularLocation>
</comment>
<evidence type="ECO:0000256" key="3">
    <source>
        <dbReference type="ARBA" id="ARBA00023136"/>
    </source>
</evidence>
<feature type="transmembrane region" description="Helical" evidence="4">
    <location>
        <begin position="21"/>
        <end position="49"/>
    </location>
</feature>
<evidence type="ECO:0000313" key="6">
    <source>
        <dbReference type="Proteomes" id="UP000252669"/>
    </source>
</evidence>
<protein>
    <submittedName>
        <fullName evidence="5">ABC transporter permease</fullName>
    </submittedName>
</protein>
<feature type="transmembrane region" description="Helical" evidence="4">
    <location>
        <begin position="425"/>
        <end position="444"/>
    </location>
</feature>
<proteinExistence type="predicted"/>
<dbReference type="PANTHER" id="PTHR34219:SF9">
    <property type="entry name" value="IRON-REGULATED INNER MEMBRANE PROTEIN"/>
    <property type="match status" value="1"/>
</dbReference>
<keyword evidence="3 4" id="KW-0472">Membrane</keyword>
<accession>A0A366MVG5</accession>
<comment type="caution">
    <text evidence="5">The sequence shown here is derived from an EMBL/GenBank/DDBJ whole genome shotgun (WGS) entry which is preliminary data.</text>
</comment>
<evidence type="ECO:0000256" key="1">
    <source>
        <dbReference type="ARBA" id="ARBA00004370"/>
    </source>
</evidence>
<feature type="transmembrane region" description="Helical" evidence="4">
    <location>
        <begin position="456"/>
        <end position="475"/>
    </location>
</feature>
<evidence type="ECO:0000313" key="5">
    <source>
        <dbReference type="EMBL" id="RBQ29584.1"/>
    </source>
</evidence>
<keyword evidence="2 4" id="KW-0812">Transmembrane</keyword>
<dbReference type="Pfam" id="PF03929">
    <property type="entry name" value="PepSY_TM"/>
    <property type="match status" value="1"/>
</dbReference>
<feature type="transmembrane region" description="Helical" evidence="4">
    <location>
        <begin position="487"/>
        <end position="509"/>
    </location>
</feature>
<feature type="transmembrane region" description="Helical" evidence="4">
    <location>
        <begin position="354"/>
        <end position="374"/>
    </location>
</feature>
<keyword evidence="6" id="KW-1185">Reference proteome</keyword>
<feature type="transmembrane region" description="Helical" evidence="4">
    <location>
        <begin position="146"/>
        <end position="171"/>
    </location>
</feature>
<name>A0A366MVG5_9BACT</name>
<dbReference type="GO" id="GO:0016020">
    <property type="term" value="C:membrane"/>
    <property type="evidence" value="ECO:0007669"/>
    <property type="project" value="UniProtKB-SubCell"/>
</dbReference>
<dbReference type="AlphaFoldDB" id="A0A366MVG5"/>
<dbReference type="InterPro" id="IPR036257">
    <property type="entry name" value="Cyt_c_oxidase_su2_TM_sf"/>
</dbReference>
<keyword evidence="4" id="KW-1133">Transmembrane helix</keyword>
<organism evidence="5 6">
    <name type="scientific">Aliarcobacter vitoriensis</name>
    <dbReference type="NCBI Taxonomy" id="2011099"/>
    <lineage>
        <taxon>Bacteria</taxon>
        <taxon>Pseudomonadati</taxon>
        <taxon>Campylobacterota</taxon>
        <taxon>Epsilonproteobacteria</taxon>
        <taxon>Campylobacterales</taxon>
        <taxon>Arcobacteraceae</taxon>
        <taxon>Aliarcobacter</taxon>
    </lineage>
</organism>
<evidence type="ECO:0000256" key="2">
    <source>
        <dbReference type="ARBA" id="ARBA00022692"/>
    </source>
</evidence>
<dbReference type="Proteomes" id="UP000252669">
    <property type="component" value="Unassembled WGS sequence"/>
</dbReference>
<dbReference type="OrthoDB" id="5365949at2"/>
<sequence length="528" mass="60406">MIEQLTKQEEKRVFNQRLQRVHVAIGISFSFLMYIALFFGLFAILLPYIQNWEKPINHIKMTNVSTIDYDKMLNQVLNDSSFPKNNPITISLPGYLKDPTLKVSTQFVSPKIFDPNTTLELKKDENIFELANFLNYMHYGRLFGEFGWYIFGFMAVAGVFLIVGGLIQILIIKYRDSTSSQTGTFSKWHRKILIWTIAPFLLIAISGVFMNIGKKSAPLMTTVATQGEIKEVGKFIFPAIHPQDPKIDKSGEIIEMLSINELLKIAQNIAPELNFYRIKLTNWQDSTAVVKFEGYNPYMPFLNGLSNIPNLVLSGVDGSLISEQKVMDKRWGSIFYDVINYIHLLFSVDDITRMVVFFIMLFTTLAIGFGNLLYLEKKARKFPINIPVYQGLGKLSLAVMVGVIPATALLFVLQWLLPLDMENKFLITKGIFATFWCFTFTYSFYRLNSYQTAKEFLYLGGILFILSSIIHFINSGFSPIRLLNEEVYTVLAMDIGLIFFGLILLIIACKLPTNRDKIQEFWTSKGVK</sequence>
<feature type="transmembrane region" description="Helical" evidence="4">
    <location>
        <begin position="192"/>
        <end position="212"/>
    </location>
</feature>
<dbReference type="RefSeq" id="WP_113893256.1">
    <property type="nucleotide sequence ID" value="NZ_JANJGA010000007.1"/>
</dbReference>
<dbReference type="PANTHER" id="PTHR34219">
    <property type="entry name" value="IRON-REGULATED INNER MEMBRANE PROTEIN-RELATED"/>
    <property type="match status" value="1"/>
</dbReference>
<dbReference type="Gene3D" id="1.10.287.90">
    <property type="match status" value="1"/>
</dbReference>
<evidence type="ECO:0000256" key="4">
    <source>
        <dbReference type="SAM" id="Phobius"/>
    </source>
</evidence>
<feature type="transmembrane region" description="Helical" evidence="4">
    <location>
        <begin position="395"/>
        <end position="413"/>
    </location>
</feature>
<dbReference type="InterPro" id="IPR005625">
    <property type="entry name" value="PepSY-ass_TM"/>
</dbReference>